<reference evidence="2 3" key="1">
    <citation type="submission" date="2019-09" db="EMBL/GenBank/DDBJ databases">
        <authorList>
            <person name="Leyn A S."/>
        </authorList>
    </citation>
    <scope>NUCLEOTIDE SEQUENCE [LARGE SCALE GENOMIC DNA]</scope>
    <source>
        <strain evidence="2">AA231_1</strain>
    </source>
</reference>
<accession>A0A6I8LYV3</accession>
<evidence type="ECO:0000256" key="1">
    <source>
        <dbReference type="SAM" id="MobiDB-lite"/>
    </source>
</evidence>
<keyword evidence="3" id="KW-1185">Reference proteome</keyword>
<dbReference type="Proteomes" id="UP000399805">
    <property type="component" value="Unassembled WGS sequence"/>
</dbReference>
<protein>
    <submittedName>
        <fullName evidence="2">Uncharacterized protein</fullName>
    </submittedName>
</protein>
<evidence type="ECO:0000313" key="2">
    <source>
        <dbReference type="EMBL" id="VVJ22626.1"/>
    </source>
</evidence>
<sequence length="681" mass="74949">MTADAITWSPPATGRLLAVLQLHLPQAGRRDLEAAVRSVLADVGDVDELVAFLRAHDDALTLSRSAVPAGFPALAHVLSRTVGSSISAPHCVRCRKPSFFLAEPFEDGRICLRCTELVRPCSDCGATGGAWRATTRGPLCPTCLHRMRHPPRPPRPPQPRRRPLVTCALCDTSRPPAVQWPLGVVCKPCYYRTMRSWRPCDICGETRPLIARSPSGSERWCGRCSDSAFDYACLHCDARNDLYTGTCCAACALTAEVQQLFATAGSSADQWTPLREALLTTDEPLKMINWFKRSRVARLLREVIAAQSPVTHEMLDELPHRSPVHDIRDLLMSCDILPLRDAEYLQRIDAWLRDELASLPASHVRILTQYVRWYVLPKAQRVVARRGVGGSVPAPIPPLFRAAARLLTWLDEVGVGLPELTQSLLDEWLTEGRGYYRHLYPFLNWARTQGITDPRVRVPLPAYPQRANYLDSGERLAQLRRCLDDEALPLHVRVAGALTLLFGLSITKVVQLRRDHVRVDDGAVSLHVDCHLLAIPPKLGKLLTQLATQPTSGTRALSKLSGVSPLPYPGKAAHRPVLPSTLYNRLREHGIPVLSARNTARLALAAELPAAVLASMTGIEVTTADAWNKRVGHHWTPYIAAKDDAQGGACAANSSASREEAERPRPSSADRSAAFSQSGDR</sequence>
<feature type="region of interest" description="Disordered" evidence="1">
    <location>
        <begin position="645"/>
        <end position="681"/>
    </location>
</feature>
<gene>
    <name evidence="2" type="ORF">AA23TX_07543</name>
</gene>
<name>A0A6I8LYV3_9PSEU</name>
<dbReference type="AlphaFoldDB" id="A0A6I8LYV3"/>
<dbReference type="EMBL" id="CABVGP010000003">
    <property type="protein sequence ID" value="VVJ22626.1"/>
    <property type="molecule type" value="Genomic_DNA"/>
</dbReference>
<proteinExistence type="predicted"/>
<organism evidence="2 3">
    <name type="scientific">Amycolatopsis camponoti</name>
    <dbReference type="NCBI Taxonomy" id="2606593"/>
    <lineage>
        <taxon>Bacteria</taxon>
        <taxon>Bacillati</taxon>
        <taxon>Actinomycetota</taxon>
        <taxon>Actinomycetes</taxon>
        <taxon>Pseudonocardiales</taxon>
        <taxon>Pseudonocardiaceae</taxon>
        <taxon>Amycolatopsis</taxon>
    </lineage>
</organism>
<evidence type="ECO:0000313" key="3">
    <source>
        <dbReference type="Proteomes" id="UP000399805"/>
    </source>
</evidence>
<dbReference type="RefSeq" id="WP_155547606.1">
    <property type="nucleotide sequence ID" value="NZ_CABVGP010000003.1"/>
</dbReference>